<keyword evidence="2 10" id="KW-0812">Transmembrane</keyword>
<keyword evidence="3" id="KW-0677">Repeat</keyword>
<keyword evidence="4 8" id="KW-0106">Calcium</keyword>
<reference evidence="14" key="1">
    <citation type="submission" date="2025-08" db="UniProtKB">
        <authorList>
            <consortium name="RefSeq"/>
        </authorList>
    </citation>
    <scope>IDENTIFICATION</scope>
    <source>
        <tissue evidence="14">Whole sample</tissue>
    </source>
</reference>
<dbReference type="InterPro" id="IPR002126">
    <property type="entry name" value="Cadherin-like_dom"/>
</dbReference>
<feature type="transmembrane region" description="Helical" evidence="10">
    <location>
        <begin position="1174"/>
        <end position="1196"/>
    </location>
</feature>
<organism evidence="13 14">
    <name type="scientific">Crassostrea virginica</name>
    <name type="common">Eastern oyster</name>
    <dbReference type="NCBI Taxonomy" id="6565"/>
    <lineage>
        <taxon>Eukaryota</taxon>
        <taxon>Metazoa</taxon>
        <taxon>Spiralia</taxon>
        <taxon>Lophotrochozoa</taxon>
        <taxon>Mollusca</taxon>
        <taxon>Bivalvia</taxon>
        <taxon>Autobranchia</taxon>
        <taxon>Pteriomorphia</taxon>
        <taxon>Ostreida</taxon>
        <taxon>Ostreoidea</taxon>
        <taxon>Ostreidae</taxon>
        <taxon>Crassostrea</taxon>
    </lineage>
</organism>
<dbReference type="FunFam" id="2.60.40.60:FF:000092">
    <property type="entry name" value="Protocadherin 8"/>
    <property type="match status" value="2"/>
</dbReference>
<evidence type="ECO:0000256" key="4">
    <source>
        <dbReference type="ARBA" id="ARBA00022837"/>
    </source>
</evidence>
<evidence type="ECO:0000256" key="5">
    <source>
        <dbReference type="ARBA" id="ARBA00022989"/>
    </source>
</evidence>
<feature type="domain" description="Cadherin" evidence="12">
    <location>
        <begin position="143"/>
        <end position="258"/>
    </location>
</feature>
<dbReference type="GO" id="GO:0005886">
    <property type="term" value="C:plasma membrane"/>
    <property type="evidence" value="ECO:0007669"/>
    <property type="project" value="InterPro"/>
</dbReference>
<dbReference type="SUPFAM" id="SSF49313">
    <property type="entry name" value="Cadherin-like"/>
    <property type="match status" value="8"/>
</dbReference>
<feature type="domain" description="Cadherin" evidence="12">
    <location>
        <begin position="490"/>
        <end position="604"/>
    </location>
</feature>
<dbReference type="PANTHER" id="PTHR24028:SF328">
    <property type="entry name" value="CADHERIN-3"/>
    <property type="match status" value="1"/>
</dbReference>
<proteinExistence type="predicted"/>
<evidence type="ECO:0000256" key="10">
    <source>
        <dbReference type="SAM" id="Phobius"/>
    </source>
</evidence>
<feature type="region of interest" description="Disordered" evidence="9">
    <location>
        <begin position="1319"/>
        <end position="1341"/>
    </location>
</feature>
<dbReference type="GeneID" id="111118036"/>
<feature type="signal peptide" evidence="11">
    <location>
        <begin position="1"/>
        <end position="19"/>
    </location>
</feature>
<keyword evidence="5 10" id="KW-1133">Transmembrane helix</keyword>
<feature type="chain" id="PRO_5034581291" evidence="11">
    <location>
        <begin position="20"/>
        <end position="1351"/>
    </location>
</feature>
<dbReference type="Proteomes" id="UP000694844">
    <property type="component" value="Chromosome 2"/>
</dbReference>
<dbReference type="PRINTS" id="PR00205">
    <property type="entry name" value="CADHERIN"/>
</dbReference>
<dbReference type="PANTHER" id="PTHR24028">
    <property type="entry name" value="CADHERIN-87A"/>
    <property type="match status" value="1"/>
</dbReference>
<evidence type="ECO:0000256" key="9">
    <source>
        <dbReference type="SAM" id="MobiDB-lite"/>
    </source>
</evidence>
<evidence type="ECO:0000256" key="7">
    <source>
        <dbReference type="ARBA" id="ARBA00023180"/>
    </source>
</evidence>
<gene>
    <name evidence="14" type="primary">LOC111118036</name>
</gene>
<feature type="domain" description="Cadherin" evidence="12">
    <location>
        <begin position="100"/>
        <end position="142"/>
    </location>
</feature>
<dbReference type="GO" id="GO:0005509">
    <property type="term" value="F:calcium ion binding"/>
    <property type="evidence" value="ECO:0007669"/>
    <property type="project" value="UniProtKB-UniRule"/>
</dbReference>
<comment type="subcellular location">
    <subcellularLocation>
        <location evidence="1">Membrane</location>
        <topology evidence="1">Single-pass membrane protein</topology>
    </subcellularLocation>
</comment>
<keyword evidence="11" id="KW-0732">Signal</keyword>
<evidence type="ECO:0000256" key="1">
    <source>
        <dbReference type="ARBA" id="ARBA00004167"/>
    </source>
</evidence>
<evidence type="ECO:0000259" key="12">
    <source>
        <dbReference type="PROSITE" id="PS50268"/>
    </source>
</evidence>
<evidence type="ECO:0000313" key="13">
    <source>
        <dbReference type="Proteomes" id="UP000694844"/>
    </source>
</evidence>
<keyword evidence="7" id="KW-0325">Glycoprotein</keyword>
<feature type="compositionally biased region" description="Polar residues" evidence="9">
    <location>
        <begin position="1322"/>
        <end position="1341"/>
    </location>
</feature>
<dbReference type="PROSITE" id="PS00232">
    <property type="entry name" value="CADHERIN_1"/>
    <property type="match status" value="4"/>
</dbReference>
<feature type="domain" description="Cadherin" evidence="12">
    <location>
        <begin position="723"/>
        <end position="829"/>
    </location>
</feature>
<feature type="domain" description="Cadherin" evidence="12">
    <location>
        <begin position="259"/>
        <end position="372"/>
    </location>
</feature>
<dbReference type="CDD" id="cd11304">
    <property type="entry name" value="Cadherin_repeat"/>
    <property type="match status" value="7"/>
</dbReference>
<evidence type="ECO:0000256" key="8">
    <source>
        <dbReference type="PROSITE-ProRule" id="PRU00043"/>
    </source>
</evidence>
<dbReference type="OrthoDB" id="6510378at2759"/>
<evidence type="ECO:0000313" key="14">
    <source>
        <dbReference type="RefSeq" id="XP_022313030.1"/>
    </source>
</evidence>
<keyword evidence="6 10" id="KW-0472">Membrane</keyword>
<evidence type="ECO:0000256" key="3">
    <source>
        <dbReference type="ARBA" id="ARBA00022737"/>
    </source>
</evidence>
<feature type="domain" description="Cadherin" evidence="12">
    <location>
        <begin position="603"/>
        <end position="723"/>
    </location>
</feature>
<dbReference type="Gene3D" id="2.60.40.60">
    <property type="entry name" value="Cadherins"/>
    <property type="match status" value="9"/>
</dbReference>
<evidence type="ECO:0000256" key="6">
    <source>
        <dbReference type="ARBA" id="ARBA00023136"/>
    </source>
</evidence>
<evidence type="ECO:0000256" key="2">
    <source>
        <dbReference type="ARBA" id="ARBA00022692"/>
    </source>
</evidence>
<dbReference type="InterPro" id="IPR050174">
    <property type="entry name" value="Protocadherin/Cadherin-CA"/>
</dbReference>
<evidence type="ECO:0000256" key="11">
    <source>
        <dbReference type="SAM" id="SignalP"/>
    </source>
</evidence>
<name>A0A8B8CBI2_CRAVI</name>
<feature type="domain" description="Cadherin" evidence="12">
    <location>
        <begin position="830"/>
        <end position="960"/>
    </location>
</feature>
<dbReference type="Pfam" id="PF00028">
    <property type="entry name" value="Cadherin"/>
    <property type="match status" value="3"/>
</dbReference>
<sequence>MRVVYLFCFGGFFISYVTCSVYENHPPIFDYVHPLAPQNYEGNYTGNPNYTFTIKARVRDPNLSVNISEYRGSQETSVVTLNCTHINNSVTCDVYINSVVDRERNTVLAITLVATSSNAQAPQSFKPVKVFLNDVNDESPAFELPSYQVTVYENHTVGSSIESLVIKAKDPDNGEGGTVTYRIEPSGQAHALYDGYFNITVKTEDASATIFLLKELDYENLTFLQYNIIATDGGPIRLSSSAELLVKVKDVQDKAPVFLHLPYVKSVQENERGVIFTASAIDGDLGIPRKVLYSPLEGRCAKYLHINNQSGIISVAANQVLDRDSGDIAASLGVCFITIKAYEMGNEKPNLTHSNTSFALTIEDINDNAPNFTYCPRSYNGRVPENSTEVSISFNENIFVQDIDQNGHNKINVTVHFNNMTLYSGIEASPSEIIGKGIVLLRVNKEFDYEKQTFVDLVVQATDTDKPSMNSTCTVRVQIIDINDNDPQFLSPEYKFYVPENSCNGTHVGYINATDEDSGDFGNVFYQFSGTEKRFEVDRDSGEIYVATNQNCNCSSKVCENSEIDREKNPVYYLTAVAQDGGGKRTPVSVEIHINDTNDNPPTFRDYETSIKEGDFEFSSGKSQFSLTATDDDLKGTINSQISFCFVDVNDNCKTHTHFNISESGDIMCIKELDYEDLASQSNGGIGVLHLKIKAYDHGISPLYSVVNLTIYVQDINDQEPVFNTSYNCSVKENSVQGTSVLTVSAYDADGTAPNNEMSYFIFSGGSDQFYMDSNSGDITVQYAAKLDREVVSSYNLTVIAIDRGNPQKTGTTNVTVELIDVNDKPPRFLNLPQILKVKENETGHQNYFNFTVLGFDEDIGSNLTYTIAVANLTYTIAVEDAEFVNSSWNKLKHQVVQDYFTITPTGLMKKSPNVDAEVVSRMVLNVTVNDINTHPDYESSSSEQLTIEILDENDNPPIFTKKQLSTGILRSSAINTEVFDLGEYVRDNDVSAINRIHKYTLSPNAQSRCGSQFCVSGNGTVTSNVLFSQKGHLVLNISVSDDAGMDFTQLDIYIIDESQQLSMHFQRQKNDVYQIKDEVLELVSQVLGYRCVFDEVGPYTDENGRVIEFEALLKFHVLDETNKKVLDASFVESILDKRGDRLQDLRNEHGVRSIGALQIRSLNSEENKIKETYILVAVIVLLTVILGIVIYFYIISTTRFKRKLKAATISTVSEKQNDNLGAQYIPGSNQFVSTKNPLLDKEEEVKRRMNDFDQRSLAGSENSLDMNNVEYAKRNHDNDNPIEEKEVIMDLYGEDEQFPTGMNDEAVLLNQVLQQNAQTTPTVKNEGSQNEQQDGGTINESYEIVESTDV</sequence>
<dbReference type="GO" id="GO:0007156">
    <property type="term" value="P:homophilic cell adhesion via plasma membrane adhesion molecules"/>
    <property type="evidence" value="ECO:0007669"/>
    <property type="project" value="InterPro"/>
</dbReference>
<keyword evidence="13" id="KW-1185">Reference proteome</keyword>
<dbReference type="KEGG" id="cvn:111118036"/>
<dbReference type="RefSeq" id="XP_022313030.1">
    <property type="nucleotide sequence ID" value="XM_022457322.1"/>
</dbReference>
<dbReference type="PROSITE" id="PS50268">
    <property type="entry name" value="CADHERIN_2"/>
    <property type="match status" value="8"/>
</dbReference>
<protein>
    <submittedName>
        <fullName evidence="14">Cadherin-23-like</fullName>
    </submittedName>
</protein>
<dbReference type="InterPro" id="IPR020894">
    <property type="entry name" value="Cadherin_CS"/>
</dbReference>
<dbReference type="SMART" id="SM00112">
    <property type="entry name" value="CA"/>
    <property type="match status" value="8"/>
</dbReference>
<feature type="domain" description="Cadherin" evidence="12">
    <location>
        <begin position="375"/>
        <end position="489"/>
    </location>
</feature>
<accession>A0A8B8CBI2</accession>
<dbReference type="FunFam" id="2.60.40.60:FF:000020">
    <property type="entry name" value="Dachsous cadherin-related 1b"/>
    <property type="match status" value="1"/>
</dbReference>
<dbReference type="InterPro" id="IPR015919">
    <property type="entry name" value="Cadherin-like_sf"/>
</dbReference>